<dbReference type="RefSeq" id="WP_255843066.1">
    <property type="nucleotide sequence ID" value="NZ_CP094358.1"/>
</dbReference>
<evidence type="ECO:0000313" key="12">
    <source>
        <dbReference type="Proteomes" id="UP000831290"/>
    </source>
</evidence>
<keyword evidence="5" id="KW-0819">tRNA processing</keyword>
<dbReference type="InterPro" id="IPR027417">
    <property type="entry name" value="P-loop_NTPase"/>
</dbReference>
<accession>A0A9E7A0N3</accession>
<comment type="subcellular location">
    <subcellularLocation>
        <location evidence="1">Cytoplasm</location>
    </subcellularLocation>
</comment>
<dbReference type="KEGG" id="fbm:MQE35_17610"/>
<evidence type="ECO:0000256" key="10">
    <source>
        <dbReference type="ARBA" id="ARBA00032441"/>
    </source>
</evidence>
<comment type="similarity">
    <text evidence="2">Belongs to the TsaE family.</text>
</comment>
<evidence type="ECO:0000256" key="5">
    <source>
        <dbReference type="ARBA" id="ARBA00022694"/>
    </source>
</evidence>
<dbReference type="NCBIfam" id="TIGR00150">
    <property type="entry name" value="T6A_YjeE"/>
    <property type="match status" value="1"/>
</dbReference>
<sequence length="135" mass="15619">MKVVYDLSEVEKVAKRVINKAKNKTILFYGNMGVGKTTLIKSIVKLLGVKDVTSSPTFSIVNEYSDGDNIIYHFDFYRLNDESEAYDFGLEEYFFNDNWCLIEWPEKVSRDLLPSEASVIEIDIENDGKRIMVMR</sequence>
<dbReference type="InterPro" id="IPR003442">
    <property type="entry name" value="T6A_TsaE"/>
</dbReference>
<keyword evidence="4" id="KW-0963">Cytoplasm</keyword>
<evidence type="ECO:0000256" key="6">
    <source>
        <dbReference type="ARBA" id="ARBA00022723"/>
    </source>
</evidence>
<dbReference type="GO" id="GO:0002949">
    <property type="term" value="P:tRNA threonylcarbamoyladenosine modification"/>
    <property type="evidence" value="ECO:0007669"/>
    <property type="project" value="InterPro"/>
</dbReference>
<reference evidence="11" key="1">
    <citation type="submission" date="2022-03" db="EMBL/GenBank/DDBJ databases">
        <title>Description of Abyssus ytuae gen. nov., sp. nov., a novel member of the family Flavobacteriaceae isolated from the sediment of Mariana Trench.</title>
        <authorList>
            <person name="Zhang J."/>
            <person name="Xu X."/>
        </authorList>
    </citation>
    <scope>NUCLEOTIDE SEQUENCE</scope>
    <source>
        <strain evidence="11">MT3330</strain>
    </source>
</reference>
<dbReference type="Proteomes" id="UP000831290">
    <property type="component" value="Chromosome"/>
</dbReference>
<dbReference type="PANTHER" id="PTHR33540">
    <property type="entry name" value="TRNA THREONYLCARBAMOYLADENOSINE BIOSYNTHESIS PROTEIN TSAE"/>
    <property type="match status" value="1"/>
</dbReference>
<evidence type="ECO:0000256" key="4">
    <source>
        <dbReference type="ARBA" id="ARBA00022490"/>
    </source>
</evidence>
<dbReference type="GO" id="GO:0046872">
    <property type="term" value="F:metal ion binding"/>
    <property type="evidence" value="ECO:0007669"/>
    <property type="project" value="UniProtKB-KW"/>
</dbReference>
<keyword evidence="12" id="KW-1185">Reference proteome</keyword>
<dbReference type="Pfam" id="PF02367">
    <property type="entry name" value="TsaE"/>
    <property type="match status" value="1"/>
</dbReference>
<dbReference type="SUPFAM" id="SSF52540">
    <property type="entry name" value="P-loop containing nucleoside triphosphate hydrolases"/>
    <property type="match status" value="1"/>
</dbReference>
<evidence type="ECO:0000256" key="8">
    <source>
        <dbReference type="ARBA" id="ARBA00022840"/>
    </source>
</evidence>
<proteinExistence type="inferred from homology"/>
<evidence type="ECO:0000313" key="11">
    <source>
        <dbReference type="EMBL" id="UOB17541.1"/>
    </source>
</evidence>
<keyword evidence="8" id="KW-0067">ATP-binding</keyword>
<protein>
    <recommendedName>
        <fullName evidence="3">tRNA threonylcarbamoyladenosine biosynthesis protein TsaE</fullName>
    </recommendedName>
    <alternativeName>
        <fullName evidence="10">t(6)A37 threonylcarbamoyladenosine biosynthesis protein TsaE</fullName>
    </alternativeName>
</protein>
<evidence type="ECO:0000256" key="9">
    <source>
        <dbReference type="ARBA" id="ARBA00022842"/>
    </source>
</evidence>
<evidence type="ECO:0000256" key="2">
    <source>
        <dbReference type="ARBA" id="ARBA00007599"/>
    </source>
</evidence>
<dbReference type="GO" id="GO:0005737">
    <property type="term" value="C:cytoplasm"/>
    <property type="evidence" value="ECO:0007669"/>
    <property type="project" value="UniProtKB-SubCell"/>
</dbReference>
<dbReference type="EMBL" id="CP094358">
    <property type="protein sequence ID" value="UOB17541.1"/>
    <property type="molecule type" value="Genomic_DNA"/>
</dbReference>
<gene>
    <name evidence="11" type="primary">tsaE</name>
    <name evidence="11" type="ORF">MQE35_17610</name>
</gene>
<evidence type="ECO:0000256" key="1">
    <source>
        <dbReference type="ARBA" id="ARBA00004496"/>
    </source>
</evidence>
<dbReference type="GO" id="GO:0005524">
    <property type="term" value="F:ATP binding"/>
    <property type="evidence" value="ECO:0007669"/>
    <property type="project" value="UniProtKB-KW"/>
</dbReference>
<evidence type="ECO:0000256" key="7">
    <source>
        <dbReference type="ARBA" id="ARBA00022741"/>
    </source>
</evidence>
<name>A0A9E7A0N3_9FLAO</name>
<dbReference type="PANTHER" id="PTHR33540:SF2">
    <property type="entry name" value="TRNA THREONYLCARBAMOYLADENOSINE BIOSYNTHESIS PROTEIN TSAE"/>
    <property type="match status" value="1"/>
</dbReference>
<dbReference type="AlphaFoldDB" id="A0A9E7A0N3"/>
<organism evidence="11 12">
    <name type="scientific">Abyssalbus ytuae</name>
    <dbReference type="NCBI Taxonomy" id="2926907"/>
    <lineage>
        <taxon>Bacteria</taxon>
        <taxon>Pseudomonadati</taxon>
        <taxon>Bacteroidota</taxon>
        <taxon>Flavobacteriia</taxon>
        <taxon>Flavobacteriales</taxon>
        <taxon>Flavobacteriaceae</taxon>
        <taxon>Abyssalbus</taxon>
    </lineage>
</organism>
<keyword evidence="9" id="KW-0460">Magnesium</keyword>
<keyword evidence="6" id="KW-0479">Metal-binding</keyword>
<dbReference type="Gene3D" id="3.40.50.300">
    <property type="entry name" value="P-loop containing nucleotide triphosphate hydrolases"/>
    <property type="match status" value="1"/>
</dbReference>
<keyword evidence="7" id="KW-0547">Nucleotide-binding</keyword>
<evidence type="ECO:0000256" key="3">
    <source>
        <dbReference type="ARBA" id="ARBA00019010"/>
    </source>
</evidence>